<comment type="similarity">
    <text evidence="1">Belongs to the transglycosylase family. Rpf subfamily.</text>
</comment>
<gene>
    <name evidence="5" type="ORF">SCMU_11520</name>
</gene>
<dbReference type="InterPro" id="IPR006311">
    <property type="entry name" value="TAT_signal"/>
</dbReference>
<dbReference type="EMBL" id="AP024525">
    <property type="protein sequence ID" value="BCT75310.1"/>
    <property type="molecule type" value="Genomic_DNA"/>
</dbReference>
<dbReference type="Pfam" id="PF01476">
    <property type="entry name" value="LysM"/>
    <property type="match status" value="1"/>
</dbReference>
<dbReference type="PANTHER" id="PTHR34700">
    <property type="entry name" value="POTASSIUM BINDING PROTEIN KBP"/>
    <property type="match status" value="1"/>
</dbReference>
<name>A0ABM7PSU4_SINCY</name>
<protein>
    <submittedName>
        <fullName evidence="5">Transglycosylase</fullName>
    </submittedName>
</protein>
<keyword evidence="6" id="KW-1185">Reference proteome</keyword>
<dbReference type="InterPro" id="IPR023346">
    <property type="entry name" value="Lysozyme-like_dom_sf"/>
</dbReference>
<evidence type="ECO:0000313" key="6">
    <source>
        <dbReference type="Proteomes" id="UP001319861"/>
    </source>
</evidence>
<sequence length="212" mass="21095">MKKITLTAARRSLAVVAAGGAALSAAALGAPAANAVDGATWDALAQCESSGNWAINTGNGFSGGLQFTQSTWAAYGGVGAPQNATRAQQIAVAERVLAGQGWGAWPACSAKLGLYGKAGANPTPVQAQAAPAPAKQAPAPVQQAPVQQAPARHAAPVQVSGSTYTIVSGDTLSQIAQKLGVKGGWQALADANANTISNPNLIFPGQVLHLPA</sequence>
<dbReference type="InterPro" id="IPR010618">
    <property type="entry name" value="RPF"/>
</dbReference>
<dbReference type="SUPFAM" id="SSF54106">
    <property type="entry name" value="LysM domain"/>
    <property type="match status" value="1"/>
</dbReference>
<keyword evidence="2" id="KW-0378">Hydrolase</keyword>
<evidence type="ECO:0000256" key="3">
    <source>
        <dbReference type="SAM" id="SignalP"/>
    </source>
</evidence>
<dbReference type="InterPro" id="IPR036779">
    <property type="entry name" value="LysM_dom_sf"/>
</dbReference>
<evidence type="ECO:0000259" key="4">
    <source>
        <dbReference type="PROSITE" id="PS51782"/>
    </source>
</evidence>
<dbReference type="Pfam" id="PF06737">
    <property type="entry name" value="Transglycosylas"/>
    <property type="match status" value="1"/>
</dbReference>
<dbReference type="Gene3D" id="3.10.350.10">
    <property type="entry name" value="LysM domain"/>
    <property type="match status" value="1"/>
</dbReference>
<proteinExistence type="inferred from homology"/>
<feature type="chain" id="PRO_5046732775" evidence="3">
    <location>
        <begin position="36"/>
        <end position="212"/>
    </location>
</feature>
<dbReference type="RefSeq" id="WP_229232069.1">
    <property type="nucleotide sequence ID" value="NZ_AP024525.1"/>
</dbReference>
<dbReference type="SMART" id="SM00257">
    <property type="entry name" value="LysM"/>
    <property type="match status" value="1"/>
</dbReference>
<dbReference type="PROSITE" id="PS51318">
    <property type="entry name" value="TAT"/>
    <property type="match status" value="1"/>
</dbReference>
<accession>A0ABM7PSU4</accession>
<keyword evidence="3" id="KW-0732">Signal</keyword>
<dbReference type="Proteomes" id="UP001319861">
    <property type="component" value="Chromosome"/>
</dbReference>
<evidence type="ECO:0000256" key="1">
    <source>
        <dbReference type="ARBA" id="ARBA00010830"/>
    </source>
</evidence>
<dbReference type="PANTHER" id="PTHR34700:SF4">
    <property type="entry name" value="PHAGE-LIKE ELEMENT PBSX PROTEIN XKDP"/>
    <property type="match status" value="1"/>
</dbReference>
<dbReference type="InterPro" id="IPR052196">
    <property type="entry name" value="Bact_Kbp"/>
</dbReference>
<dbReference type="CDD" id="cd00118">
    <property type="entry name" value="LysM"/>
    <property type="match status" value="1"/>
</dbReference>
<evidence type="ECO:0000256" key="2">
    <source>
        <dbReference type="ARBA" id="ARBA00022801"/>
    </source>
</evidence>
<feature type="domain" description="LysM" evidence="4">
    <location>
        <begin position="162"/>
        <end position="210"/>
    </location>
</feature>
<dbReference type="InterPro" id="IPR018392">
    <property type="entry name" value="LysM"/>
</dbReference>
<feature type="signal peptide" evidence="3">
    <location>
        <begin position="1"/>
        <end position="35"/>
    </location>
</feature>
<evidence type="ECO:0000313" key="5">
    <source>
        <dbReference type="EMBL" id="BCT75310.1"/>
    </source>
</evidence>
<dbReference type="SUPFAM" id="SSF53955">
    <property type="entry name" value="Lysozyme-like"/>
    <property type="match status" value="1"/>
</dbReference>
<organism evidence="5 6">
    <name type="scientific">Sinomonas cyclohexanicum</name>
    <name type="common">Corynebacterium cyclohexanicum</name>
    <dbReference type="NCBI Taxonomy" id="322009"/>
    <lineage>
        <taxon>Bacteria</taxon>
        <taxon>Bacillati</taxon>
        <taxon>Actinomycetota</taxon>
        <taxon>Actinomycetes</taxon>
        <taxon>Micrococcales</taxon>
        <taxon>Micrococcaceae</taxon>
        <taxon>Sinomonas</taxon>
    </lineage>
</organism>
<dbReference type="CDD" id="cd13925">
    <property type="entry name" value="RPF"/>
    <property type="match status" value="1"/>
</dbReference>
<dbReference type="Gene3D" id="1.10.530.10">
    <property type="match status" value="1"/>
</dbReference>
<dbReference type="PROSITE" id="PS51782">
    <property type="entry name" value="LYSM"/>
    <property type="match status" value="1"/>
</dbReference>
<reference evidence="5 6" key="1">
    <citation type="journal article" date="2021" name="J. Biosci. Bioeng.">
        <title>Identification and characterization of a chc gene cluster responsible for the aromatization pathway of cyclohexanecarboxylate degradation in Sinomonas cyclohexanicum ATCC 51369.</title>
        <authorList>
            <person name="Yamamoto T."/>
            <person name="Hasegawa Y."/>
            <person name="Lau P.C.K."/>
            <person name="Iwaki H."/>
        </authorList>
    </citation>
    <scope>NUCLEOTIDE SEQUENCE [LARGE SCALE GENOMIC DNA]</scope>
    <source>
        <strain evidence="5 6">ATCC 51369</strain>
    </source>
</reference>